<proteinExistence type="predicted"/>
<accession>A0A1V4H917</accession>
<evidence type="ECO:0000313" key="2">
    <source>
        <dbReference type="Proteomes" id="UP000190626"/>
    </source>
</evidence>
<name>A0A1V4H917_9BACL</name>
<organism evidence="1 2">
    <name type="scientific">Paenibacillus ferrarius</name>
    <dbReference type="NCBI Taxonomy" id="1469647"/>
    <lineage>
        <taxon>Bacteria</taxon>
        <taxon>Bacillati</taxon>
        <taxon>Bacillota</taxon>
        <taxon>Bacilli</taxon>
        <taxon>Bacillales</taxon>
        <taxon>Paenibacillaceae</taxon>
        <taxon>Paenibacillus</taxon>
    </lineage>
</organism>
<dbReference type="EMBL" id="MBTG01000056">
    <property type="protein sequence ID" value="OPH47651.1"/>
    <property type="molecule type" value="Genomic_DNA"/>
</dbReference>
<dbReference type="AlphaFoldDB" id="A0A1V4H917"/>
<evidence type="ECO:0000313" key="1">
    <source>
        <dbReference type="EMBL" id="OPH47651.1"/>
    </source>
</evidence>
<keyword evidence="2" id="KW-1185">Reference proteome</keyword>
<dbReference type="STRING" id="1469647.BC351_10705"/>
<gene>
    <name evidence="1" type="ORF">BC351_10705</name>
</gene>
<dbReference type="Proteomes" id="UP000190626">
    <property type="component" value="Unassembled WGS sequence"/>
</dbReference>
<comment type="caution">
    <text evidence="1">The sequence shown here is derived from an EMBL/GenBank/DDBJ whole genome shotgun (WGS) entry which is preliminary data.</text>
</comment>
<protein>
    <submittedName>
        <fullName evidence="1">Uncharacterized protein</fullName>
    </submittedName>
</protein>
<reference evidence="2" key="1">
    <citation type="submission" date="2016-07" db="EMBL/GenBank/DDBJ databases">
        <authorList>
            <person name="Florea S."/>
            <person name="Webb J.S."/>
            <person name="Jaromczyk J."/>
            <person name="Schardl C.L."/>
        </authorList>
    </citation>
    <scope>NUCLEOTIDE SEQUENCE [LARGE SCALE GENOMIC DNA]</scope>
    <source>
        <strain evidence="2">CY1</strain>
    </source>
</reference>
<sequence>MTNQLTVFQGQEVMILTKEDVNVDFKGDFLIRAKDVGIVLEYETSNATKEVLKFCKKDQILTLKNSNISLSVKSTYRKLNNTGEAFITNLALNRVFGKSENHSKIGFMRKLCHLFKRQVDMSVMTICSLIHTFRKLMKLQNYCSSKLLAQ</sequence>